<proteinExistence type="inferred from homology"/>
<dbReference type="InterPro" id="IPR049438">
    <property type="entry name" value="TreT_GT1"/>
</dbReference>
<evidence type="ECO:0000256" key="6">
    <source>
        <dbReference type="ARBA" id="ARBA00023277"/>
    </source>
</evidence>
<dbReference type="GO" id="GO:0016757">
    <property type="term" value="F:glycosyltransferase activity"/>
    <property type="evidence" value="ECO:0007669"/>
    <property type="project" value="UniProtKB-KW"/>
</dbReference>
<evidence type="ECO:0000313" key="10">
    <source>
        <dbReference type="EMBL" id="OAA58465.1"/>
    </source>
</evidence>
<dbReference type="InterPro" id="IPR001296">
    <property type="entry name" value="Glyco_trans_1"/>
</dbReference>
<dbReference type="AlphaFoldDB" id="A0A167RCK3"/>
<protein>
    <submittedName>
        <fullName evidence="10">Trehalose synthase</fullName>
    </submittedName>
</protein>
<feature type="domain" description="Trehalose synthase N-terminal" evidence="9">
    <location>
        <begin position="228"/>
        <end position="397"/>
    </location>
</feature>
<dbReference type="Gene3D" id="3.40.50.2000">
    <property type="entry name" value="Glycogen Phosphorylase B"/>
    <property type="match status" value="2"/>
</dbReference>
<dbReference type="STRING" id="1081102.A0A167RCK3"/>
<dbReference type="OrthoDB" id="937291at2759"/>
<keyword evidence="3" id="KW-0313">Glucose metabolism</keyword>
<feature type="domain" description="Glycosyl transferase family 1" evidence="8">
    <location>
        <begin position="451"/>
        <end position="622"/>
    </location>
</feature>
<feature type="compositionally biased region" description="Basic and acidic residues" evidence="7">
    <location>
        <begin position="678"/>
        <end position="694"/>
    </location>
</feature>
<dbReference type="SUPFAM" id="SSF53756">
    <property type="entry name" value="UDP-Glycosyltransferase/glycogen phosphorylase"/>
    <property type="match status" value="1"/>
</dbReference>
<keyword evidence="11" id="KW-1185">Reference proteome</keyword>
<evidence type="ECO:0000256" key="4">
    <source>
        <dbReference type="ARBA" id="ARBA00022676"/>
    </source>
</evidence>
<evidence type="ECO:0000256" key="7">
    <source>
        <dbReference type="SAM" id="MobiDB-lite"/>
    </source>
</evidence>
<keyword evidence="5" id="KW-0808">Transferase</keyword>
<dbReference type="InterPro" id="IPR052078">
    <property type="entry name" value="Trehalose_Metab_GTase"/>
</dbReference>
<accession>A0A167RCK3</accession>
<evidence type="ECO:0000256" key="1">
    <source>
        <dbReference type="ARBA" id="ARBA00009481"/>
    </source>
</evidence>
<sequence>MSFQNSRKFSTGTSVHRKRQMSTLIEKEGAFGPALTTLYVGISAVFADDHTAVVALAIHDTVYLVDFSVKHIVLDDAMRGGEDLIADYIIDEIEKYEHENFSKFIGAGLPTTLKYMSPSLCSRLWLELDIIPIVLRPDEEHKEASFWDVKRVDEQADSMARKCILRFGPSLVPLLQVGWRGVVQTDAGFRAHLTTIQNQKDTCGPKTWDAVAHYAKRLRAEKTKIAFFSSTPQGGGVALMRHALVRFSRLMNVDLTWYVPKPRPGVFRITKNIHNILQGVSHPDQRISADEKESIINWIAENANRYWLSDGGPLRPVEEGGADIVVFEQIDDPQMPGLIPMIKRLTPDRPVLYRSHIQIRSDLVAKPDSPQADIWEFLWSNIKLADMFISHPIPQFVPQSVPPEKVVYMPATSDWLDGLNKHLSRFDTGYYGHIYNTACHSQRVPELNWPARKYIAQVARFDPAKGIPTVIDSYAEFRRQLDKTGTTDIPQLVVCGNGSIDDPDASMIYDQTMNQMETHYPHLLEDVSIMRLEPNDQMLNTIIAQAHVVLQLSTREGFEVKVSEALHAGRPVIATTAGGIPLQVKDKVNGFLVQPGDWKAVAGHLMELFTNDDLHEKMSAAAAAGVSDEVGTVGNALAWYYLAAKWQEVGVRKDGKGGLAGAEKWVNDMAREEAKCPYDKDENRLPRHFTEKKSLPVQTAAPKAET</sequence>
<evidence type="ECO:0000256" key="2">
    <source>
        <dbReference type="ARBA" id="ARBA00011738"/>
    </source>
</evidence>
<evidence type="ECO:0000259" key="9">
    <source>
        <dbReference type="Pfam" id="PF21269"/>
    </source>
</evidence>
<evidence type="ECO:0000259" key="8">
    <source>
        <dbReference type="Pfam" id="PF00534"/>
    </source>
</evidence>
<dbReference type="CDD" id="cd03792">
    <property type="entry name" value="GT4_trehalose_phosphorylase"/>
    <property type="match status" value="1"/>
</dbReference>
<dbReference type="Proteomes" id="UP000076874">
    <property type="component" value="Unassembled WGS sequence"/>
</dbReference>
<evidence type="ECO:0000256" key="5">
    <source>
        <dbReference type="ARBA" id="ARBA00022679"/>
    </source>
</evidence>
<evidence type="ECO:0000256" key="3">
    <source>
        <dbReference type="ARBA" id="ARBA00022526"/>
    </source>
</evidence>
<dbReference type="EMBL" id="AZHD01000012">
    <property type="protein sequence ID" value="OAA58465.1"/>
    <property type="molecule type" value="Genomic_DNA"/>
</dbReference>
<reference evidence="10 11" key="1">
    <citation type="journal article" date="2016" name="Genome Biol. Evol.">
        <title>Divergent and convergent evolution of fungal pathogenicity.</title>
        <authorList>
            <person name="Shang Y."/>
            <person name="Xiao G."/>
            <person name="Zheng P."/>
            <person name="Cen K."/>
            <person name="Zhan S."/>
            <person name="Wang C."/>
        </authorList>
    </citation>
    <scope>NUCLEOTIDE SEQUENCE [LARGE SCALE GENOMIC DNA]</scope>
    <source>
        <strain evidence="10 11">RCEF 264</strain>
    </source>
</reference>
<organism evidence="10 11">
    <name type="scientific">Niveomyces insectorum RCEF 264</name>
    <dbReference type="NCBI Taxonomy" id="1081102"/>
    <lineage>
        <taxon>Eukaryota</taxon>
        <taxon>Fungi</taxon>
        <taxon>Dikarya</taxon>
        <taxon>Ascomycota</taxon>
        <taxon>Pezizomycotina</taxon>
        <taxon>Sordariomycetes</taxon>
        <taxon>Hypocreomycetidae</taxon>
        <taxon>Hypocreales</taxon>
        <taxon>Cordycipitaceae</taxon>
        <taxon>Niveomyces</taxon>
    </lineage>
</organism>
<name>A0A167RCK3_9HYPO</name>
<evidence type="ECO:0000313" key="11">
    <source>
        <dbReference type="Proteomes" id="UP000076874"/>
    </source>
</evidence>
<comment type="caution">
    <text evidence="10">The sequence shown here is derived from an EMBL/GenBank/DDBJ whole genome shotgun (WGS) entry which is preliminary data.</text>
</comment>
<dbReference type="PANTHER" id="PTHR47779:SF1">
    <property type="entry name" value="SYNTHASE (CCG-9), PUTATIVE (AFU_ORTHOLOGUE AFUA_3G12100)-RELATED"/>
    <property type="match status" value="1"/>
</dbReference>
<keyword evidence="4" id="KW-0328">Glycosyltransferase</keyword>
<keyword evidence="6" id="KW-0119">Carbohydrate metabolism</keyword>
<comment type="similarity">
    <text evidence="1">Belongs to the glycosyltransferase group 1 family. Glycosyltransferase 4 subfamily.</text>
</comment>
<feature type="region of interest" description="Disordered" evidence="7">
    <location>
        <begin position="678"/>
        <end position="706"/>
    </location>
</feature>
<comment type="subunit">
    <text evidence="2">Homodimer.</text>
</comment>
<dbReference type="Pfam" id="PF21269">
    <property type="entry name" value="TreT_GT1"/>
    <property type="match status" value="1"/>
</dbReference>
<dbReference type="GO" id="GO:0006006">
    <property type="term" value="P:glucose metabolic process"/>
    <property type="evidence" value="ECO:0007669"/>
    <property type="project" value="UniProtKB-KW"/>
</dbReference>
<gene>
    <name evidence="10" type="ORF">SPI_06538</name>
</gene>
<dbReference type="PANTHER" id="PTHR47779">
    <property type="entry name" value="SYNTHASE (CCG-9), PUTATIVE (AFU_ORTHOLOGUE AFUA_3G12100)-RELATED"/>
    <property type="match status" value="1"/>
</dbReference>
<dbReference type="Pfam" id="PF00534">
    <property type="entry name" value="Glycos_transf_1"/>
    <property type="match status" value="1"/>
</dbReference>